<keyword evidence="2" id="KW-0560">Oxidoreductase</keyword>
<dbReference type="HOGENOM" id="CLU_1392476_0_0_1"/>
<evidence type="ECO:0000256" key="3">
    <source>
        <dbReference type="ARBA" id="ARBA00023004"/>
    </source>
</evidence>
<dbReference type="EnsemblProtists" id="EOD25801">
    <property type="protein sequence ID" value="EOD25801"/>
    <property type="gene ID" value="EMIHUDRAFT_100725"/>
</dbReference>
<keyword evidence="3" id="KW-0408">Iron</keyword>
<dbReference type="GO" id="GO:0016702">
    <property type="term" value="F:oxidoreductase activity, acting on single donors with incorporation of molecular oxygen, incorporation of two atoms of oxygen"/>
    <property type="evidence" value="ECO:0007669"/>
    <property type="project" value="InterPro"/>
</dbReference>
<proteinExistence type="predicted"/>
<dbReference type="PaxDb" id="2903-EOD25801"/>
<accession>A0A0D3JQL6</accession>
<sequence length="196" mass="20751">MRTTRVQNLCELAASACASGLDEARRREISLLMDAVAAADLGLPDTAPAAGSVSAGSTIITQTVYASDAFELVVFLFPRGVRLPLHDHRETILTPESPTFALRPDFANIHSFEALADTAVLDLQLPPYDDRKGRDCHYFASEGEAAPALAEAAAGGDSARGGGSEGICCAETLRVISPELDIRAGAYRGPRPRLAR</sequence>
<dbReference type="Pfam" id="PF07847">
    <property type="entry name" value="PCO_ADO"/>
    <property type="match status" value="2"/>
</dbReference>
<dbReference type="PANTHER" id="PTHR22966">
    <property type="entry name" value="2-AMINOETHANETHIOL DIOXYGENASE"/>
    <property type="match status" value="1"/>
</dbReference>
<evidence type="ECO:0000313" key="4">
    <source>
        <dbReference type="EnsemblProtists" id="EOD25801"/>
    </source>
</evidence>
<reference evidence="5" key="1">
    <citation type="journal article" date="2013" name="Nature">
        <title>Pan genome of the phytoplankton Emiliania underpins its global distribution.</title>
        <authorList>
            <person name="Read B.A."/>
            <person name="Kegel J."/>
            <person name="Klute M.J."/>
            <person name="Kuo A."/>
            <person name="Lefebvre S.C."/>
            <person name="Maumus F."/>
            <person name="Mayer C."/>
            <person name="Miller J."/>
            <person name="Monier A."/>
            <person name="Salamov A."/>
            <person name="Young J."/>
            <person name="Aguilar M."/>
            <person name="Claverie J.M."/>
            <person name="Frickenhaus S."/>
            <person name="Gonzalez K."/>
            <person name="Herman E.K."/>
            <person name="Lin Y.C."/>
            <person name="Napier J."/>
            <person name="Ogata H."/>
            <person name="Sarno A.F."/>
            <person name="Shmutz J."/>
            <person name="Schroeder D."/>
            <person name="de Vargas C."/>
            <person name="Verret F."/>
            <person name="von Dassow P."/>
            <person name="Valentin K."/>
            <person name="Van de Peer Y."/>
            <person name="Wheeler G."/>
            <person name="Dacks J.B."/>
            <person name="Delwiche C.F."/>
            <person name="Dyhrman S.T."/>
            <person name="Glockner G."/>
            <person name="John U."/>
            <person name="Richards T."/>
            <person name="Worden A.Z."/>
            <person name="Zhang X."/>
            <person name="Grigoriev I.V."/>
            <person name="Allen A.E."/>
            <person name="Bidle K."/>
            <person name="Borodovsky M."/>
            <person name="Bowler C."/>
            <person name="Brownlee C."/>
            <person name="Cock J.M."/>
            <person name="Elias M."/>
            <person name="Gladyshev V.N."/>
            <person name="Groth M."/>
            <person name="Guda C."/>
            <person name="Hadaegh A."/>
            <person name="Iglesias-Rodriguez M.D."/>
            <person name="Jenkins J."/>
            <person name="Jones B.M."/>
            <person name="Lawson T."/>
            <person name="Leese F."/>
            <person name="Lindquist E."/>
            <person name="Lobanov A."/>
            <person name="Lomsadze A."/>
            <person name="Malik S.B."/>
            <person name="Marsh M.E."/>
            <person name="Mackinder L."/>
            <person name="Mock T."/>
            <person name="Mueller-Roeber B."/>
            <person name="Pagarete A."/>
            <person name="Parker M."/>
            <person name="Probert I."/>
            <person name="Quesneville H."/>
            <person name="Raines C."/>
            <person name="Rensing S.A."/>
            <person name="Riano-Pachon D.M."/>
            <person name="Richier S."/>
            <person name="Rokitta S."/>
            <person name="Shiraiwa Y."/>
            <person name="Soanes D.M."/>
            <person name="van der Giezen M."/>
            <person name="Wahlund T.M."/>
            <person name="Williams B."/>
            <person name="Wilson W."/>
            <person name="Wolfe G."/>
            <person name="Wurch L.L."/>
        </authorList>
    </citation>
    <scope>NUCLEOTIDE SEQUENCE</scope>
</reference>
<dbReference type="GeneID" id="17271347"/>
<evidence type="ECO:0008006" key="6">
    <source>
        <dbReference type="Google" id="ProtNLM"/>
    </source>
</evidence>
<reference evidence="4" key="2">
    <citation type="submission" date="2024-10" db="UniProtKB">
        <authorList>
            <consortium name="EnsemblProtists"/>
        </authorList>
    </citation>
    <scope>IDENTIFICATION</scope>
</reference>
<name>A0A0D3JQL6_EMIH1</name>
<dbReference type="Proteomes" id="UP000013827">
    <property type="component" value="Unassembled WGS sequence"/>
</dbReference>
<dbReference type="eggNOG" id="KOG4281">
    <property type="taxonomic scope" value="Eukaryota"/>
</dbReference>
<dbReference type="AlphaFoldDB" id="A0A0D3JQL6"/>
<dbReference type="InterPro" id="IPR012864">
    <property type="entry name" value="PCO/ADO"/>
</dbReference>
<dbReference type="InterPro" id="IPR011051">
    <property type="entry name" value="RmlC_Cupin_sf"/>
</dbReference>
<organism evidence="4 5">
    <name type="scientific">Emiliania huxleyi (strain CCMP1516)</name>
    <dbReference type="NCBI Taxonomy" id="280463"/>
    <lineage>
        <taxon>Eukaryota</taxon>
        <taxon>Haptista</taxon>
        <taxon>Haptophyta</taxon>
        <taxon>Prymnesiophyceae</taxon>
        <taxon>Isochrysidales</taxon>
        <taxon>Noelaerhabdaceae</taxon>
        <taxon>Emiliania</taxon>
    </lineage>
</organism>
<evidence type="ECO:0000256" key="1">
    <source>
        <dbReference type="ARBA" id="ARBA00022723"/>
    </source>
</evidence>
<dbReference type="KEGG" id="ehx:EMIHUDRAFT_100725"/>
<dbReference type="SUPFAM" id="SSF51182">
    <property type="entry name" value="RmlC-like cupins"/>
    <property type="match status" value="1"/>
</dbReference>
<dbReference type="GO" id="GO:0046872">
    <property type="term" value="F:metal ion binding"/>
    <property type="evidence" value="ECO:0007669"/>
    <property type="project" value="UniProtKB-KW"/>
</dbReference>
<keyword evidence="5" id="KW-1185">Reference proteome</keyword>
<evidence type="ECO:0000313" key="5">
    <source>
        <dbReference type="Proteomes" id="UP000013827"/>
    </source>
</evidence>
<dbReference type="PANTHER" id="PTHR22966:SF61">
    <property type="entry name" value="2-AMINOETHANETHIOL DIOXYGENASE"/>
    <property type="match status" value="1"/>
</dbReference>
<protein>
    <recommendedName>
        <fullName evidence="6">Cysteine dioxygenase</fullName>
    </recommendedName>
</protein>
<dbReference type="RefSeq" id="XP_005778230.1">
    <property type="nucleotide sequence ID" value="XM_005778173.1"/>
</dbReference>
<keyword evidence="1" id="KW-0479">Metal-binding</keyword>
<evidence type="ECO:0000256" key="2">
    <source>
        <dbReference type="ARBA" id="ARBA00023002"/>
    </source>
</evidence>